<feature type="transmembrane region" description="Helical" evidence="2">
    <location>
        <begin position="576"/>
        <end position="599"/>
    </location>
</feature>
<evidence type="ECO:0008006" key="5">
    <source>
        <dbReference type="Google" id="ProtNLM"/>
    </source>
</evidence>
<evidence type="ECO:0000313" key="3">
    <source>
        <dbReference type="EMBL" id="MFC6006596.1"/>
    </source>
</evidence>
<protein>
    <recommendedName>
        <fullName evidence="5">PNPLA domain-containing protein</fullName>
    </recommendedName>
</protein>
<evidence type="ECO:0000256" key="2">
    <source>
        <dbReference type="SAM" id="Phobius"/>
    </source>
</evidence>
<dbReference type="Proteomes" id="UP001596189">
    <property type="component" value="Unassembled WGS sequence"/>
</dbReference>
<keyword evidence="4" id="KW-1185">Reference proteome</keyword>
<comment type="caution">
    <text evidence="3">The sequence shown here is derived from an EMBL/GenBank/DDBJ whole genome shotgun (WGS) entry which is preliminary data.</text>
</comment>
<feature type="transmembrane region" description="Helical" evidence="2">
    <location>
        <begin position="283"/>
        <end position="303"/>
    </location>
</feature>
<feature type="transmembrane region" description="Helical" evidence="2">
    <location>
        <begin position="142"/>
        <end position="161"/>
    </location>
</feature>
<feature type="region of interest" description="Disordered" evidence="1">
    <location>
        <begin position="167"/>
        <end position="187"/>
    </location>
</feature>
<evidence type="ECO:0000313" key="4">
    <source>
        <dbReference type="Proteomes" id="UP001596189"/>
    </source>
</evidence>
<feature type="transmembrane region" description="Helical" evidence="2">
    <location>
        <begin position="391"/>
        <end position="418"/>
    </location>
</feature>
<feature type="transmembrane region" description="Helical" evidence="2">
    <location>
        <begin position="116"/>
        <end position="136"/>
    </location>
</feature>
<keyword evidence="2" id="KW-0812">Transmembrane</keyword>
<dbReference type="InterPro" id="IPR016035">
    <property type="entry name" value="Acyl_Trfase/lysoPLipase"/>
</dbReference>
<name>A0ABW1JBE2_9ACTN</name>
<feature type="transmembrane region" description="Helical" evidence="2">
    <location>
        <begin position="78"/>
        <end position="96"/>
    </location>
</feature>
<reference evidence="4" key="1">
    <citation type="journal article" date="2019" name="Int. J. Syst. Evol. Microbiol.">
        <title>The Global Catalogue of Microorganisms (GCM) 10K type strain sequencing project: providing services to taxonomists for standard genome sequencing and annotation.</title>
        <authorList>
            <consortium name="The Broad Institute Genomics Platform"/>
            <consortium name="The Broad Institute Genome Sequencing Center for Infectious Disease"/>
            <person name="Wu L."/>
            <person name="Ma J."/>
        </authorList>
    </citation>
    <scope>NUCLEOTIDE SEQUENCE [LARGE SCALE GENOMIC DNA]</scope>
    <source>
        <strain evidence="4">KACC 14249</strain>
    </source>
</reference>
<dbReference type="SUPFAM" id="SSF52151">
    <property type="entry name" value="FabD/lysophospholipase-like"/>
    <property type="match status" value="2"/>
</dbReference>
<feature type="transmembrane region" description="Helical" evidence="2">
    <location>
        <begin position="361"/>
        <end position="379"/>
    </location>
</feature>
<proteinExistence type="predicted"/>
<dbReference type="RefSeq" id="WP_345718075.1">
    <property type="nucleotide sequence ID" value="NZ_BAABFP010000008.1"/>
</dbReference>
<sequence>MSPDQGRLSARLKAAGEHAALLDAQAPPPALPGGPAEHALVTRVRFLAFRRPVLKAVVAAALLAPAVGHDPLEDVDRPFVLVLEALVAWLLVVAYGRLRSGRGPQVQTKPDAPQIMAIWCLISGLGLVAGLVAVFFDVPGTATTSLLLQALAVIGSFLLVLRVQPSRADPDHDSQAPVPQPSGFDASMGDKPAFSGTAIACSGGGIRSAAFCLGGLQRLRQSGTGGSSLYADADRVYAVSGGGYIATALHMARRHSDQDPDVQESLFQPGSPEEDWLRRRSKFLLPTGSTMVSGILSILYGIAVNLTLIGVSLYGAALYVGWVHQRITVVCPARGPGGAATCLGDGSQAVFSTENGHHGGWFLFGWGVLILGLALFVGAKVVAKYLGRGRLVLAGATQTLVSVGLAVGALIIVLPWLVVVLNNATLNNKPTPLVAKVMAASRLATPDGCLTKVEDEFTAEAELAWGRASPKQREDSVPFTYSGCGGTWTDDAVVFAPGGAVITNEHGQWCDPTDETPVPTFCDDRPGGRGGSLSDTLASWLTAVVALAAAVRGLLKAGASRSPTTRRGALLDVFRRLVVPWAAGLIVIGAAFVVLLVLVRDNLLYPERLLDHKVELAAIGVVLAIRLFSDAMLSSLHPFYRERLSDSFLVRRTGSKAQPLPYQTPTHVSANGAESGPELCVCCTVNISDRDYVPAARGCAPFQFRTGDGVLDGAPVAGGLIGISDSRLPSGRMQPADAYSAMSDPQGLDTTVAAAMAASAAAFSPRVGRMNGRVRPYRMLLALANARLGVWLPNPYLVNPAAKLAAKPDGVAGQAFWLWRRAVRPGPLRIFREAFGSLTIDDTKVYVTDGGHYDNTAIVEALRDMPRTLFVLDASADAQDSLDALSDAIVTARMDLGLVVRPSPEDAALMLRRNASQLVHVIPRGSQTSVELPSPASQGWMHLLVSTVKDPDTVVSDVWFVKNIRTAEPNLELDGYAAENREFPITSTGNQFYGEYDFEAYRLLGYTNTTKMLEAYFTANPDHPAAATTTSMRPV</sequence>
<keyword evidence="2" id="KW-1133">Transmembrane helix</keyword>
<dbReference type="EMBL" id="JBHSRD010000003">
    <property type="protein sequence ID" value="MFC6006596.1"/>
    <property type="molecule type" value="Genomic_DNA"/>
</dbReference>
<evidence type="ECO:0000256" key="1">
    <source>
        <dbReference type="SAM" id="MobiDB-lite"/>
    </source>
</evidence>
<feature type="transmembrane region" description="Helical" evidence="2">
    <location>
        <begin position="537"/>
        <end position="555"/>
    </location>
</feature>
<gene>
    <name evidence="3" type="ORF">ACFQDO_05575</name>
</gene>
<organism evidence="3 4">
    <name type="scientific">Angustibacter luteus</name>
    <dbReference type="NCBI Taxonomy" id="658456"/>
    <lineage>
        <taxon>Bacteria</taxon>
        <taxon>Bacillati</taxon>
        <taxon>Actinomycetota</taxon>
        <taxon>Actinomycetes</taxon>
        <taxon>Kineosporiales</taxon>
        <taxon>Kineosporiaceae</taxon>
    </lineage>
</organism>
<accession>A0ABW1JBE2</accession>
<feature type="transmembrane region" description="Helical" evidence="2">
    <location>
        <begin position="53"/>
        <end position="72"/>
    </location>
</feature>
<keyword evidence="2" id="KW-0472">Membrane</keyword>
<dbReference type="Gene3D" id="3.40.1090.10">
    <property type="entry name" value="Cytosolic phospholipase A2 catalytic domain"/>
    <property type="match status" value="1"/>
</dbReference>